<feature type="repeat" description="ANK" evidence="1">
    <location>
        <begin position="942"/>
        <end position="974"/>
    </location>
</feature>
<dbReference type="PROSITE" id="PS50088">
    <property type="entry name" value="ANK_REPEAT"/>
    <property type="match status" value="10"/>
</dbReference>
<feature type="region of interest" description="Disordered" evidence="2">
    <location>
        <begin position="2016"/>
        <end position="2093"/>
    </location>
</feature>
<dbReference type="InterPro" id="IPR057092">
    <property type="entry name" value="SAM_KIDINS220"/>
</dbReference>
<dbReference type="GO" id="GO:0016301">
    <property type="term" value="F:kinase activity"/>
    <property type="evidence" value="ECO:0007669"/>
    <property type="project" value="UniProtKB-KW"/>
</dbReference>
<feature type="repeat" description="ANK" evidence="1">
    <location>
        <begin position="645"/>
        <end position="677"/>
    </location>
</feature>
<feature type="repeat" description="ANK" evidence="1">
    <location>
        <begin position="777"/>
        <end position="809"/>
    </location>
</feature>
<feature type="transmembrane region" description="Helical" evidence="3">
    <location>
        <begin position="1270"/>
        <end position="1293"/>
    </location>
</feature>
<feature type="region of interest" description="Disordered" evidence="2">
    <location>
        <begin position="1920"/>
        <end position="1942"/>
    </location>
</feature>
<feature type="transmembrane region" description="Helical" evidence="3">
    <location>
        <begin position="1102"/>
        <end position="1124"/>
    </location>
</feature>
<keyword evidence="3" id="KW-0812">Transmembrane</keyword>
<evidence type="ECO:0000259" key="4">
    <source>
        <dbReference type="Pfam" id="PF07693"/>
    </source>
</evidence>
<gene>
    <name evidence="7" type="primary">LOC100648801</name>
</gene>
<feature type="repeat" description="ANK" evidence="1">
    <location>
        <begin position="678"/>
        <end position="710"/>
    </location>
</feature>
<feature type="region of interest" description="Disordered" evidence="2">
    <location>
        <begin position="536"/>
        <end position="560"/>
    </location>
</feature>
<feature type="domain" description="Kinase D-interacting substrate of 220 kDa-like SAM" evidence="5">
    <location>
        <begin position="1805"/>
        <end position="1888"/>
    </location>
</feature>
<protein>
    <submittedName>
        <fullName evidence="7">Kinase D-interacting substrate of 220 kDa B isoform X1</fullName>
    </submittedName>
</protein>
<keyword evidence="7" id="KW-0808">Transferase</keyword>
<feature type="repeat" description="ANK" evidence="1">
    <location>
        <begin position="843"/>
        <end position="875"/>
    </location>
</feature>
<dbReference type="PROSITE" id="PS50297">
    <property type="entry name" value="ANK_REP_REGION"/>
    <property type="match status" value="5"/>
</dbReference>
<dbReference type="InterPro" id="IPR052771">
    <property type="entry name" value="Neurotrophin_sig_adaptor"/>
</dbReference>
<dbReference type="InterPro" id="IPR013761">
    <property type="entry name" value="SAM/pointed_sf"/>
</dbReference>
<dbReference type="SUPFAM" id="SSF48403">
    <property type="entry name" value="Ankyrin repeat"/>
    <property type="match status" value="1"/>
</dbReference>
<evidence type="ECO:0000256" key="2">
    <source>
        <dbReference type="SAM" id="MobiDB-lite"/>
    </source>
</evidence>
<name>A0A9B2JSV4_BOMTE</name>
<feature type="compositionally biased region" description="Polar residues" evidence="2">
    <location>
        <begin position="402"/>
        <end position="419"/>
    </location>
</feature>
<dbReference type="CTD" id="37433"/>
<proteinExistence type="predicted"/>
<feature type="compositionally biased region" description="Acidic residues" evidence="2">
    <location>
        <begin position="21"/>
        <end position="30"/>
    </location>
</feature>
<accession>A0A9B2JSV4</accession>
<feature type="repeat" description="ANK" evidence="1">
    <location>
        <begin position="744"/>
        <end position="776"/>
    </location>
</feature>
<dbReference type="Pfam" id="PF12796">
    <property type="entry name" value="Ank_2"/>
    <property type="match status" value="3"/>
</dbReference>
<sequence>MRKAKDDRVKIATHHFRISIEEEGDEENKEAEDAARETDRRFSITIEADSGIVVASQESQAQNLPITREERSFANDQTANEILSEEFVERTWNEQEKKAQSFESKSSKNSGDSKGRSSKGSVGQQQILLEKFVDRTLDEQGREVQGFEFKISKDSDGSDSGPSQEIGSRESISQKKRIDKFANDENLSDDSQNCGKIEKTQSDNLESEARFSVASSEVPNENYEISASESSPRSISPDQNFGVLCSKFKYIINESSYENVDLTKKLERGSTSSFLPFETSNPSELKRHRSLSSYETYKSSSLNTSMQRKRSLQDPTDVTLQNLQLVDQPRERAQSMTAAEIQETSQILTHPNIESVNAVPPSAVSVSPLLIRRYYKVMSAFSNNSSSLENTCPSKMLGDPLQTRQDSIKTPKNAVNCTNSEEESNQRNTQRRLTLPAMNIGLNSEEKPGTANYQNVLSGTSVNPIRRSSIANAAICSSLAPSLASAYPGVPNCLLPTSNGNELSNISSTSEQIPEKSGVTGLKMKLPFLRLHIPAPQPISGEGEGEEEDPNHHSHYHHHHHHHHHVFPYFHVPTFTFTAPATDGEPGRKFNFGIRRHSQTTLHRTDSMVSLCYRSLASYITDDNLAGLQSFLENKRVLIDDRDENGSTALILAATKGKIHFVRELINHGADVNAEDADNWTALLCAAKEGHTDVCLELLEHGADLEHRDMGGWTALMWATYKGRSPTVMMLLGREADVNAHGNFHISSLLWAAGRGYPDIVKDLIAHGAKVNVGDKYGTTALVWASRKGHVEIVDTLLKAGANVDTAGMYSWTALLVATLGNHLEVVLLLLEHKPNVNALDKDGCTALAIACREGHHEIANALLNAGAYVNIQDRAGDTNLIHAVKGGHRGVVESLLKKYADVDIAGKDKKTATYIAVEKGNISILKLLLNANPDLEIATKDGDTPLLRAVRSRNAEIVQILLDKKAKVSATDKKGDTVLHIAMRARSKAIVEILLRNPKNSQLLYRPNRQGETPYNIDINHPKTILGQIFGARRLNTNEDNENMLGYDLYSSALADILSEPSLSTPITVGLYAKWGSGKSFLLNKLREEMKNFARQWMDPVFQFSFLLFVVITHVSLLVGITIGLALQSWIVGLACGISLIFFTYTFLILVWYANKRYDWYWPYNFTVALTTKLNSLKLLLQVIFCHPPGGRVHDDITVQPIKFYFTDQTRVGTTAAGENAVVQMVGSLYDSIENEFGSLSTRLYRAFRPKPDKSTTTWKWRHLCCLPYIVIFEFCFCSLLVGISVLTVYLIDISSSEPTIERVTSHIIMITIALILAVSVIANLYTWSRTLQALVFSQRRHLQRSISKLETLKSEGFIQTLRSEVSLMTEMVKCLDSFMAQQSRLVIIVDGLDSCEQDKVLLVLDAIQALFSDNGYPFVVILAIDPHIIAKAVEVNSRRLFTESNIGGHDYLRNMVHLPFYLQNSGLRKVKVAQQTAQHSRKTTWTEAEESVNYTATSTMHHSVSNRRLSTESAIMNSNEKLKPQSRKGSRKLRLSESIASSIGSNLNRLGGAQDLNKMLLTDDYFSDVNPRSMRRLMNVVYVTGRLLKAFQIDFNWYHLASWINITEQWPFRTSWLILHYDMYEDSLDDSMSLKNLYDKIRPQIPVLKEVQPLLEMDRDERKLDIFLTFHRSSLLVSDMKIFLPFTINLDPYIKKKIKEEQQSMEEESGLLGPYKQYSPWTLPSNTHESWSVNKSGLPNRTMKLVKTPSLQGHVPVPSTSWVQPCLQPTFDWQTPSWQVLPVEPAIKPLSATTTLPSEILEIRLSSLTVNGICDLIDRIDSISPNQAPQYKQVIKENNITGRVLLHCDLQELKKVLKMAFGDWELFRMMIVSLRELELSSFSTQEEGSRSVRFTVGSEQIQRKGGDHALQNTSIRVPTHVEKDKGTSRTDGPRRDQTKQSIMEKQFQVTLEEQMICGALQTLNEEACEDVLDVPSSAVVPSDSLAGSISMAPQDTDYVILQSNPLLHWVPVNDEPETSDDSSFESTVHLQRTNSQRSITSQLSTRSACSFGRKELRKSGGNSISSRPASLFVSPPPSPRPAFRSKSTDENYVANNIPMKSAISTPMKKRCSTSTLNDELILSVPVPNSSLEKLSKLKDRLMGTLPVSPAPGESEDESTPLVSELSTPTHSQSDSVFKHDCSEENSSSISSNKSLPHDGERSIDVVDYSDTVSLMVREASQVRFLSRQDAEEWDNPETPV</sequence>
<dbReference type="Gene3D" id="1.25.40.20">
    <property type="entry name" value="Ankyrin repeat-containing domain"/>
    <property type="match status" value="3"/>
</dbReference>
<evidence type="ECO:0000313" key="6">
    <source>
        <dbReference type="Proteomes" id="UP000835206"/>
    </source>
</evidence>
<keyword evidence="1" id="KW-0040">ANK repeat</keyword>
<evidence type="ECO:0000256" key="1">
    <source>
        <dbReference type="PROSITE-ProRule" id="PRU00023"/>
    </source>
</evidence>
<feature type="repeat" description="ANK" evidence="1">
    <location>
        <begin position="909"/>
        <end position="941"/>
    </location>
</feature>
<feature type="compositionally biased region" description="Polar residues" evidence="2">
    <location>
        <begin position="2026"/>
        <end position="2050"/>
    </location>
</feature>
<dbReference type="PANTHER" id="PTHR24116:SF0">
    <property type="entry name" value="KINASE D-INTERACTING SUBSTRATE OF 220 KDA"/>
    <property type="match status" value="1"/>
</dbReference>
<keyword evidence="7" id="KW-0418">Kinase</keyword>
<dbReference type="OrthoDB" id="6084525at2759"/>
<keyword evidence="6" id="KW-1185">Reference proteome</keyword>
<evidence type="ECO:0000259" key="5">
    <source>
        <dbReference type="Pfam" id="PF23307"/>
    </source>
</evidence>
<dbReference type="SUPFAM" id="SSF47769">
    <property type="entry name" value="SAM/Pointed domain"/>
    <property type="match status" value="1"/>
</dbReference>
<feature type="compositionally biased region" description="Low complexity" evidence="2">
    <location>
        <begin position="224"/>
        <end position="236"/>
    </location>
</feature>
<feature type="region of interest" description="Disordered" evidence="2">
    <location>
        <begin position="58"/>
        <end position="80"/>
    </location>
</feature>
<feature type="compositionally biased region" description="Acidic residues" evidence="2">
    <location>
        <begin position="2016"/>
        <end position="2025"/>
    </location>
</feature>
<feature type="compositionally biased region" description="Basic and acidic residues" evidence="2">
    <location>
        <begin position="31"/>
        <end position="41"/>
    </location>
</feature>
<feature type="region of interest" description="Disordered" evidence="2">
    <location>
        <begin position="19"/>
        <end position="41"/>
    </location>
</feature>
<dbReference type="SMART" id="SM00248">
    <property type="entry name" value="ANK"/>
    <property type="match status" value="11"/>
</dbReference>
<feature type="repeat" description="ANK" evidence="1">
    <location>
        <begin position="810"/>
        <end position="842"/>
    </location>
</feature>
<feature type="region of interest" description="Disordered" evidence="2">
    <location>
        <begin position="147"/>
        <end position="236"/>
    </location>
</feature>
<feature type="region of interest" description="Disordered" evidence="2">
    <location>
        <begin position="385"/>
        <end position="431"/>
    </location>
</feature>
<feature type="compositionally biased region" description="Polar residues" evidence="2">
    <location>
        <begin position="2162"/>
        <end position="2177"/>
    </location>
</feature>
<feature type="transmembrane region" description="Helical" evidence="3">
    <location>
        <begin position="1305"/>
        <end position="1329"/>
    </location>
</feature>
<evidence type="ECO:0000313" key="7">
    <source>
        <dbReference type="RefSeq" id="XP_012171829.3"/>
    </source>
</evidence>
<reference evidence="7" key="1">
    <citation type="submission" date="2025-08" db="UniProtKB">
        <authorList>
            <consortium name="RefSeq"/>
        </authorList>
    </citation>
    <scope>IDENTIFICATION</scope>
</reference>
<dbReference type="Proteomes" id="UP000835206">
    <property type="component" value="Chromosome 14"/>
</dbReference>
<feature type="transmembrane region" description="Helical" evidence="3">
    <location>
        <begin position="1131"/>
        <end position="1155"/>
    </location>
</feature>
<keyword evidence="3" id="KW-1133">Transmembrane helix</keyword>
<feature type="repeat" description="ANK" evidence="1">
    <location>
        <begin position="876"/>
        <end position="908"/>
    </location>
</feature>
<dbReference type="Pfam" id="PF00023">
    <property type="entry name" value="Ank"/>
    <property type="match status" value="2"/>
</dbReference>
<feature type="compositionally biased region" description="Low complexity" evidence="2">
    <location>
        <begin position="101"/>
        <end position="125"/>
    </location>
</feature>
<organism evidence="6 7">
    <name type="scientific">Bombus terrestris</name>
    <name type="common">Buff-tailed bumblebee</name>
    <name type="synonym">Apis terrestris</name>
    <dbReference type="NCBI Taxonomy" id="30195"/>
    <lineage>
        <taxon>Eukaryota</taxon>
        <taxon>Metazoa</taxon>
        <taxon>Ecdysozoa</taxon>
        <taxon>Arthropoda</taxon>
        <taxon>Hexapoda</taxon>
        <taxon>Insecta</taxon>
        <taxon>Pterygota</taxon>
        <taxon>Neoptera</taxon>
        <taxon>Endopterygota</taxon>
        <taxon>Hymenoptera</taxon>
        <taxon>Apocrita</taxon>
        <taxon>Aculeata</taxon>
        <taxon>Apoidea</taxon>
        <taxon>Anthophila</taxon>
        <taxon>Apidae</taxon>
        <taxon>Bombus</taxon>
        <taxon>Bombus</taxon>
    </lineage>
</organism>
<feature type="domain" description="KAP NTPase" evidence="4">
    <location>
        <begin position="1048"/>
        <end position="1589"/>
    </location>
</feature>
<feature type="compositionally biased region" description="Basic and acidic residues" evidence="2">
    <location>
        <begin position="1921"/>
        <end position="1940"/>
    </location>
</feature>
<dbReference type="GO" id="GO:0030165">
    <property type="term" value="F:PDZ domain binding"/>
    <property type="evidence" value="ECO:0007669"/>
    <property type="project" value="TreeGrafter"/>
</dbReference>
<dbReference type="GeneID" id="100648801"/>
<dbReference type="InterPro" id="IPR011646">
    <property type="entry name" value="KAP_P-loop"/>
</dbReference>
<dbReference type="InterPro" id="IPR002110">
    <property type="entry name" value="Ankyrin_rpt"/>
</dbReference>
<dbReference type="Pfam" id="PF23307">
    <property type="entry name" value="SAM_KIDINS220"/>
    <property type="match status" value="1"/>
</dbReference>
<feature type="region of interest" description="Disordered" evidence="2">
    <location>
        <begin position="93"/>
        <end position="125"/>
    </location>
</feature>
<feature type="compositionally biased region" description="Low complexity" evidence="2">
    <location>
        <begin position="2186"/>
        <end position="2196"/>
    </location>
</feature>
<feature type="repeat" description="ANK" evidence="1">
    <location>
        <begin position="711"/>
        <end position="743"/>
    </location>
</feature>
<keyword evidence="3" id="KW-0472">Membrane</keyword>
<dbReference type="RefSeq" id="XP_012171829.3">
    <property type="nucleotide sequence ID" value="XM_012316439.3"/>
</dbReference>
<dbReference type="KEGG" id="bter:100648801"/>
<feature type="region of interest" description="Disordered" evidence="2">
    <location>
        <begin position="2146"/>
        <end position="2204"/>
    </location>
</feature>
<dbReference type="InterPro" id="IPR036770">
    <property type="entry name" value="Ankyrin_rpt-contain_sf"/>
</dbReference>
<evidence type="ECO:0000256" key="3">
    <source>
        <dbReference type="SAM" id="Phobius"/>
    </source>
</evidence>
<dbReference type="GO" id="GO:0019887">
    <property type="term" value="F:protein kinase regulator activity"/>
    <property type="evidence" value="ECO:0007669"/>
    <property type="project" value="TreeGrafter"/>
</dbReference>
<dbReference type="Pfam" id="PF07693">
    <property type="entry name" value="KAP_NTPase"/>
    <property type="match status" value="1"/>
</dbReference>
<dbReference type="PANTHER" id="PTHR24116">
    <property type="entry name" value="KINASE D-INTERACTING SUBSTRATE OF 220 KDA"/>
    <property type="match status" value="1"/>
</dbReference>